<protein>
    <recommendedName>
        <fullName evidence="4">DUF3278 domain-containing protein</fullName>
    </recommendedName>
</protein>
<name>A0A024QDJ8_9BACI</name>
<dbReference type="RefSeq" id="WP_021291464.1">
    <property type="nucleotide sequence ID" value="NZ_BNER01000004.1"/>
</dbReference>
<dbReference type="OrthoDB" id="2429113at2"/>
<sequence>MVKSWIPFLLPKDEYKEKMMLYFYSEGVVILLLSLIGMIIYSNYFDMSVVNALLIPIVISLFYILVRYIIAGIEYTDVATDKRYKRKLKEIMMRILTFFVLMFVYLAIDGFDKWRGVLGLVVSIGIVWFFASFISLNRSYRKNRDLL</sequence>
<keyword evidence="3" id="KW-1185">Reference proteome</keyword>
<evidence type="ECO:0000313" key="3">
    <source>
        <dbReference type="Proteomes" id="UP000028875"/>
    </source>
</evidence>
<evidence type="ECO:0000256" key="1">
    <source>
        <dbReference type="SAM" id="Phobius"/>
    </source>
</evidence>
<accession>A0A024QDJ8</accession>
<comment type="caution">
    <text evidence="2">The sequence shown here is derived from an EMBL/GenBank/DDBJ whole genome shotgun (WGS) entry which is preliminary data.</text>
</comment>
<dbReference type="AlphaFoldDB" id="A0A024QDJ8"/>
<feature type="transmembrane region" description="Helical" evidence="1">
    <location>
        <begin position="21"/>
        <end position="41"/>
    </location>
</feature>
<dbReference type="eggNOG" id="ENOG5033382">
    <property type="taxonomic scope" value="Bacteria"/>
</dbReference>
<reference evidence="2 3" key="1">
    <citation type="submission" date="2014-03" db="EMBL/GenBank/DDBJ databases">
        <authorList>
            <person name="Urmite Genomes U."/>
        </authorList>
    </citation>
    <scope>NUCLEOTIDE SEQUENCE [LARGE SCALE GENOMIC DNA]</scope>
    <source>
        <strain evidence="2 3">Vm-5</strain>
    </source>
</reference>
<feature type="transmembrane region" description="Helical" evidence="1">
    <location>
        <begin position="114"/>
        <end position="136"/>
    </location>
</feature>
<gene>
    <name evidence="2" type="ORF">BN990_02314</name>
</gene>
<reference evidence="3" key="2">
    <citation type="submission" date="2014-05" db="EMBL/GenBank/DDBJ databases">
        <title>Draft genome sequence of Virgibacillus massiliensis Vm-5.</title>
        <authorList>
            <person name="Khelaifia S."/>
            <person name="Croce O."/>
            <person name="Lagier J.C."/>
            <person name="Raoult D."/>
        </authorList>
    </citation>
    <scope>NUCLEOTIDE SEQUENCE [LARGE SCALE GENOMIC DNA]</scope>
    <source>
        <strain evidence="3">Vm-5</strain>
    </source>
</reference>
<organism evidence="2 3">
    <name type="scientific">Virgibacillus massiliensis</name>
    <dbReference type="NCBI Taxonomy" id="1462526"/>
    <lineage>
        <taxon>Bacteria</taxon>
        <taxon>Bacillati</taxon>
        <taxon>Bacillota</taxon>
        <taxon>Bacilli</taxon>
        <taxon>Bacillales</taxon>
        <taxon>Bacillaceae</taxon>
        <taxon>Virgibacillus</taxon>
    </lineage>
</organism>
<keyword evidence="1" id="KW-1133">Transmembrane helix</keyword>
<feature type="transmembrane region" description="Helical" evidence="1">
    <location>
        <begin position="47"/>
        <end position="70"/>
    </location>
</feature>
<dbReference type="Proteomes" id="UP000028875">
    <property type="component" value="Unassembled WGS sequence"/>
</dbReference>
<keyword evidence="1" id="KW-0472">Membrane</keyword>
<evidence type="ECO:0008006" key="4">
    <source>
        <dbReference type="Google" id="ProtNLM"/>
    </source>
</evidence>
<proteinExistence type="predicted"/>
<dbReference type="EMBL" id="CCDP010000001">
    <property type="protein sequence ID" value="CDQ39996.1"/>
    <property type="molecule type" value="Genomic_DNA"/>
</dbReference>
<keyword evidence="1" id="KW-0812">Transmembrane</keyword>
<feature type="transmembrane region" description="Helical" evidence="1">
    <location>
        <begin position="91"/>
        <end position="108"/>
    </location>
</feature>
<evidence type="ECO:0000313" key="2">
    <source>
        <dbReference type="EMBL" id="CDQ39996.1"/>
    </source>
</evidence>